<dbReference type="EMBL" id="JBHLUX010000025">
    <property type="protein sequence ID" value="MFC0470829.1"/>
    <property type="molecule type" value="Genomic_DNA"/>
</dbReference>
<dbReference type="CDD" id="cd03112">
    <property type="entry name" value="CobW-like"/>
    <property type="match status" value="1"/>
</dbReference>
<evidence type="ECO:0000259" key="6">
    <source>
        <dbReference type="SMART" id="SM00833"/>
    </source>
</evidence>
<evidence type="ECO:0000256" key="5">
    <source>
        <dbReference type="ARBA" id="ARBA00049117"/>
    </source>
</evidence>
<dbReference type="PANTHER" id="PTHR13748">
    <property type="entry name" value="COBW-RELATED"/>
    <property type="match status" value="1"/>
</dbReference>
<keyword evidence="8" id="KW-1185">Reference proteome</keyword>
<comment type="similarity">
    <text evidence="4">Belongs to the SIMIBI class G3E GTPase family. ZNG1 subfamily.</text>
</comment>
<comment type="catalytic activity">
    <reaction evidence="5">
        <text>GTP + H2O = GDP + phosphate + H(+)</text>
        <dbReference type="Rhea" id="RHEA:19669"/>
        <dbReference type="ChEBI" id="CHEBI:15377"/>
        <dbReference type="ChEBI" id="CHEBI:15378"/>
        <dbReference type="ChEBI" id="CHEBI:37565"/>
        <dbReference type="ChEBI" id="CHEBI:43474"/>
        <dbReference type="ChEBI" id="CHEBI:58189"/>
    </reaction>
    <physiologicalReaction direction="left-to-right" evidence="5">
        <dbReference type="Rhea" id="RHEA:19670"/>
    </physiologicalReaction>
</comment>
<gene>
    <name evidence="7" type="ORF">ACFFHM_10065</name>
</gene>
<dbReference type="Pfam" id="PF07683">
    <property type="entry name" value="CobW_C"/>
    <property type="match status" value="1"/>
</dbReference>
<evidence type="ECO:0000313" key="8">
    <source>
        <dbReference type="Proteomes" id="UP001589838"/>
    </source>
</evidence>
<dbReference type="SUPFAM" id="SSF52540">
    <property type="entry name" value="P-loop containing nucleoside triphosphate hydrolases"/>
    <property type="match status" value="1"/>
</dbReference>
<dbReference type="Gene3D" id="3.30.1220.10">
    <property type="entry name" value="CobW-like, C-terminal domain"/>
    <property type="match status" value="1"/>
</dbReference>
<organism evidence="7 8">
    <name type="scientific">Halalkalibacter kiskunsagensis</name>
    <dbReference type="NCBI Taxonomy" id="1548599"/>
    <lineage>
        <taxon>Bacteria</taxon>
        <taxon>Bacillati</taxon>
        <taxon>Bacillota</taxon>
        <taxon>Bacilli</taxon>
        <taxon>Bacillales</taxon>
        <taxon>Bacillaceae</taxon>
        <taxon>Halalkalibacter</taxon>
    </lineage>
</organism>
<keyword evidence="3" id="KW-0143">Chaperone</keyword>
<proteinExistence type="inferred from homology"/>
<dbReference type="InterPro" id="IPR003495">
    <property type="entry name" value="CobW/HypB/UreG_nucleotide-bd"/>
</dbReference>
<feature type="domain" description="CobW C-terminal" evidence="6">
    <location>
        <begin position="231"/>
        <end position="314"/>
    </location>
</feature>
<sequence>MSKIPVFVLSGFLGSGKTSLLERLLQECSQRNLSVAVLMNEIGKTDTDGESLSGKSKIIEKLLDGCICCNKKSEVVQSMKKLIALKPDVIFIELTGVANPEEVADSLTEPELINTVYLEKVITLIDAEHILSYNSLFESDRELVKTTRRQIEVADLLIVNKTDLVSESKKQKIYKVLIKQNSTSRVFFSTYSNIDLNPILYQLKSPKHTVKVRIKGEPQHNNHHNHSYSRINSITLKLSSQTSTTEIETFLKKWKSNLLRAKGYLSLGDGTYLMQHVMKRVNWERSSYIGDSYLVLIGIELNEEEIKKEWERSIQKAGAPS</sequence>
<dbReference type="SMART" id="SM00833">
    <property type="entry name" value="CobW_C"/>
    <property type="match status" value="1"/>
</dbReference>
<name>A0ABV6KBZ4_9BACI</name>
<dbReference type="RefSeq" id="WP_335960351.1">
    <property type="nucleotide sequence ID" value="NZ_JAXBLX010000010.1"/>
</dbReference>
<evidence type="ECO:0000256" key="4">
    <source>
        <dbReference type="ARBA" id="ARBA00034320"/>
    </source>
</evidence>
<keyword evidence="1" id="KW-0547">Nucleotide-binding</keyword>
<reference evidence="7 8" key="1">
    <citation type="submission" date="2024-09" db="EMBL/GenBank/DDBJ databases">
        <authorList>
            <person name="Sun Q."/>
            <person name="Mori K."/>
        </authorList>
    </citation>
    <scope>NUCLEOTIDE SEQUENCE [LARGE SCALE GENOMIC DNA]</scope>
    <source>
        <strain evidence="7 8">NCAIM B.02610</strain>
    </source>
</reference>
<evidence type="ECO:0000256" key="3">
    <source>
        <dbReference type="ARBA" id="ARBA00023186"/>
    </source>
</evidence>
<protein>
    <submittedName>
        <fullName evidence="7">CobW family GTP-binding protein</fullName>
    </submittedName>
</protein>
<dbReference type="Pfam" id="PF02492">
    <property type="entry name" value="cobW"/>
    <property type="match status" value="1"/>
</dbReference>
<evidence type="ECO:0000313" key="7">
    <source>
        <dbReference type="EMBL" id="MFC0470829.1"/>
    </source>
</evidence>
<dbReference type="Gene3D" id="3.40.50.300">
    <property type="entry name" value="P-loop containing nucleotide triphosphate hydrolases"/>
    <property type="match status" value="1"/>
</dbReference>
<dbReference type="Proteomes" id="UP001589838">
    <property type="component" value="Unassembled WGS sequence"/>
</dbReference>
<dbReference type="InterPro" id="IPR036627">
    <property type="entry name" value="CobW-likC_sf"/>
</dbReference>
<dbReference type="InterPro" id="IPR011629">
    <property type="entry name" value="CobW-like_C"/>
</dbReference>
<evidence type="ECO:0000256" key="1">
    <source>
        <dbReference type="ARBA" id="ARBA00022741"/>
    </source>
</evidence>
<keyword evidence="2" id="KW-0378">Hydrolase</keyword>
<dbReference type="InterPro" id="IPR027417">
    <property type="entry name" value="P-loop_NTPase"/>
</dbReference>
<comment type="caution">
    <text evidence="7">The sequence shown here is derived from an EMBL/GenBank/DDBJ whole genome shotgun (WGS) entry which is preliminary data.</text>
</comment>
<dbReference type="SUPFAM" id="SSF90002">
    <property type="entry name" value="Hypothetical protein YjiA, C-terminal domain"/>
    <property type="match status" value="1"/>
</dbReference>
<dbReference type="InterPro" id="IPR051316">
    <property type="entry name" value="Zinc-reg_GTPase_activator"/>
</dbReference>
<dbReference type="PANTHER" id="PTHR13748:SF62">
    <property type="entry name" value="COBW DOMAIN-CONTAINING PROTEIN"/>
    <property type="match status" value="1"/>
</dbReference>
<evidence type="ECO:0000256" key="2">
    <source>
        <dbReference type="ARBA" id="ARBA00022801"/>
    </source>
</evidence>
<accession>A0ABV6KBZ4</accession>